<feature type="transmembrane region" description="Helical" evidence="5">
    <location>
        <begin position="119"/>
        <end position="140"/>
    </location>
</feature>
<feature type="transmembrane region" description="Helical" evidence="5">
    <location>
        <begin position="72"/>
        <end position="90"/>
    </location>
</feature>
<comment type="subcellular location">
    <subcellularLocation>
        <location evidence="1">Membrane</location>
        <topology evidence="1">Multi-pass membrane protein</topology>
    </subcellularLocation>
</comment>
<feature type="transmembrane region" description="Helical" evidence="5">
    <location>
        <begin position="6"/>
        <end position="32"/>
    </location>
</feature>
<evidence type="ECO:0000256" key="2">
    <source>
        <dbReference type="ARBA" id="ARBA00022692"/>
    </source>
</evidence>
<evidence type="ECO:0000256" key="5">
    <source>
        <dbReference type="SAM" id="Phobius"/>
    </source>
</evidence>
<dbReference type="PANTHER" id="PTHR39608:SF1">
    <property type="entry name" value="INTEGRAL MEMBRANE PROTEIN (AFU_ORTHOLOGUE AFUA_5G08640)"/>
    <property type="match status" value="1"/>
</dbReference>
<dbReference type="InterPro" id="IPR008253">
    <property type="entry name" value="Marvel"/>
</dbReference>
<protein>
    <recommendedName>
        <fullName evidence="6">MARVEL domain-containing protein</fullName>
    </recommendedName>
</protein>
<dbReference type="OrthoDB" id="4074965at2759"/>
<evidence type="ECO:0000313" key="7">
    <source>
        <dbReference type="EMBL" id="RKF58938.1"/>
    </source>
</evidence>
<organism evidence="7 8">
    <name type="scientific">Golovinomyces cichoracearum</name>
    <dbReference type="NCBI Taxonomy" id="62708"/>
    <lineage>
        <taxon>Eukaryota</taxon>
        <taxon>Fungi</taxon>
        <taxon>Dikarya</taxon>
        <taxon>Ascomycota</taxon>
        <taxon>Pezizomycotina</taxon>
        <taxon>Leotiomycetes</taxon>
        <taxon>Erysiphales</taxon>
        <taxon>Erysiphaceae</taxon>
        <taxon>Golovinomyces</taxon>
    </lineage>
</organism>
<gene>
    <name evidence="7" type="ORF">GcC1_179030</name>
</gene>
<name>A0A420HNB3_9PEZI</name>
<feature type="transmembrane region" description="Helical" evidence="5">
    <location>
        <begin position="44"/>
        <end position="66"/>
    </location>
</feature>
<proteinExistence type="predicted"/>
<comment type="caution">
    <text evidence="7">The sequence shown here is derived from an EMBL/GenBank/DDBJ whole genome shotgun (WGS) entry which is preliminary data.</text>
</comment>
<dbReference type="AlphaFoldDB" id="A0A420HNB3"/>
<evidence type="ECO:0000259" key="6">
    <source>
        <dbReference type="Pfam" id="PF01284"/>
    </source>
</evidence>
<evidence type="ECO:0000256" key="4">
    <source>
        <dbReference type="ARBA" id="ARBA00023136"/>
    </source>
</evidence>
<dbReference type="Pfam" id="PF01284">
    <property type="entry name" value="MARVEL"/>
    <property type="match status" value="1"/>
</dbReference>
<sequence length="165" mass="19215">MILAEIISIFLRIGELIFSIIVLGLTSSWLHLNHNRGFSPRKSFIYTEIIACISIICALILLLPFAGNFSHWPVDLVLFITNMIAFGLLARYHKRSCGSIWYRNDFSPERGCGRYKTDISFLFLASIFFLASALLGMYIMRKRRRNTVVDKQGNNNRKRWYRTRN</sequence>
<keyword evidence="2 5" id="KW-0812">Transmembrane</keyword>
<dbReference type="EMBL" id="MCBR01017947">
    <property type="protein sequence ID" value="RKF58938.1"/>
    <property type="molecule type" value="Genomic_DNA"/>
</dbReference>
<dbReference type="PANTHER" id="PTHR39608">
    <property type="entry name" value="INTEGRAL MEMBRANE PROTEIN (AFU_ORTHOLOGUE AFUA_5G08640)"/>
    <property type="match status" value="1"/>
</dbReference>
<keyword evidence="3 5" id="KW-1133">Transmembrane helix</keyword>
<evidence type="ECO:0000256" key="1">
    <source>
        <dbReference type="ARBA" id="ARBA00004141"/>
    </source>
</evidence>
<reference evidence="7 8" key="1">
    <citation type="journal article" date="2018" name="BMC Genomics">
        <title>Comparative genome analyses reveal sequence features reflecting distinct modes of host-adaptation between dicot and monocot powdery mildew.</title>
        <authorList>
            <person name="Wu Y."/>
            <person name="Ma X."/>
            <person name="Pan Z."/>
            <person name="Kale S.D."/>
            <person name="Song Y."/>
            <person name="King H."/>
            <person name="Zhang Q."/>
            <person name="Presley C."/>
            <person name="Deng X."/>
            <person name="Wei C.I."/>
            <person name="Xiao S."/>
        </authorList>
    </citation>
    <scope>NUCLEOTIDE SEQUENCE [LARGE SCALE GENOMIC DNA]</scope>
    <source>
        <strain evidence="7">UCSC1</strain>
    </source>
</reference>
<evidence type="ECO:0000313" key="8">
    <source>
        <dbReference type="Proteomes" id="UP000285405"/>
    </source>
</evidence>
<evidence type="ECO:0000256" key="3">
    <source>
        <dbReference type="ARBA" id="ARBA00022989"/>
    </source>
</evidence>
<dbReference type="Proteomes" id="UP000285405">
    <property type="component" value="Unassembled WGS sequence"/>
</dbReference>
<keyword evidence="4 5" id="KW-0472">Membrane</keyword>
<dbReference type="GO" id="GO:0016020">
    <property type="term" value="C:membrane"/>
    <property type="evidence" value="ECO:0007669"/>
    <property type="project" value="UniProtKB-SubCell"/>
</dbReference>
<feature type="domain" description="MARVEL" evidence="6">
    <location>
        <begin position="8"/>
        <end position="135"/>
    </location>
</feature>
<accession>A0A420HNB3</accession>